<protein>
    <submittedName>
        <fullName evidence="1">Uncharacterized protein</fullName>
    </submittedName>
</protein>
<reference evidence="1 2" key="1">
    <citation type="submission" date="2015-08" db="EMBL/GenBank/DDBJ databases">
        <title>Genome sequencing of Penicillium nordicum.</title>
        <authorList>
            <person name="Nguyen H.D."/>
            <person name="Seifert K.A."/>
        </authorList>
    </citation>
    <scope>NUCLEOTIDE SEQUENCE [LARGE SCALE GENOMIC DNA]</scope>
    <source>
        <strain evidence="1 2">DAOMC 185683</strain>
    </source>
</reference>
<organism evidence="1 2">
    <name type="scientific">Penicillium nordicum</name>
    <dbReference type="NCBI Taxonomy" id="229535"/>
    <lineage>
        <taxon>Eukaryota</taxon>
        <taxon>Fungi</taxon>
        <taxon>Dikarya</taxon>
        <taxon>Ascomycota</taxon>
        <taxon>Pezizomycotina</taxon>
        <taxon>Eurotiomycetes</taxon>
        <taxon>Eurotiomycetidae</taxon>
        <taxon>Eurotiales</taxon>
        <taxon>Aspergillaceae</taxon>
        <taxon>Penicillium</taxon>
    </lineage>
</organism>
<dbReference type="AlphaFoldDB" id="A0A0M8NQY6"/>
<comment type="caution">
    <text evidence="1">The sequence shown here is derived from an EMBL/GenBank/DDBJ whole genome shotgun (WGS) entry which is preliminary data.</text>
</comment>
<name>A0A0M8NQY6_9EURO</name>
<dbReference type="Proteomes" id="UP000037696">
    <property type="component" value="Unassembled WGS sequence"/>
</dbReference>
<keyword evidence="2" id="KW-1185">Reference proteome</keyword>
<gene>
    <name evidence="1" type="ORF">ACN38_g11614</name>
</gene>
<evidence type="ECO:0000313" key="1">
    <source>
        <dbReference type="EMBL" id="KOS37596.1"/>
    </source>
</evidence>
<proteinExistence type="predicted"/>
<accession>A0A0M8NQY6</accession>
<sequence>MHSFQFKDLAGNNLDRVSPSNVIPVGASIDSVVFTPKNPLTLSKIGHYTQLLHRPAAGQVQDNGKAIIQSI</sequence>
<evidence type="ECO:0000313" key="2">
    <source>
        <dbReference type="Proteomes" id="UP000037696"/>
    </source>
</evidence>
<dbReference type="EMBL" id="LHQQ01000308">
    <property type="protein sequence ID" value="KOS37596.1"/>
    <property type="molecule type" value="Genomic_DNA"/>
</dbReference>